<dbReference type="PANTHER" id="PTHR12544">
    <property type="entry name" value="GLUTAMINASE"/>
    <property type="match status" value="1"/>
</dbReference>
<keyword evidence="6" id="KW-0007">Acetylation</keyword>
<reference evidence="7 8" key="1">
    <citation type="journal article" date="2014" name="Genome Announc.">
        <title>Comparative Genome Analysis of Two Isolates of the Fish Pathogen Piscirickettsia salmonis from Different Hosts Reveals Major Differences in Virulence-Associated Secretion Systems.</title>
        <authorList>
            <person name="Bohle H."/>
            <person name="Henriquez P."/>
            <person name="Grothusen H."/>
            <person name="Navas E."/>
            <person name="Sandoval A."/>
            <person name="Bustamante F."/>
            <person name="Bustos P."/>
            <person name="Mancilla M."/>
        </authorList>
    </citation>
    <scope>NUCLEOTIDE SEQUENCE [LARGE SCALE GENOMIC DNA]</scope>
    <source>
        <strain evidence="8">B1-32597</strain>
    </source>
</reference>
<dbReference type="RefSeq" id="WP_017378073.1">
    <property type="nucleotide sequence ID" value="NZ_CP012508.1"/>
</dbReference>
<feature type="binding site" evidence="6">
    <location>
        <position position="71"/>
    </location>
    <ligand>
        <name>substrate</name>
    </ligand>
</feature>
<evidence type="ECO:0000256" key="5">
    <source>
        <dbReference type="ARBA" id="ARBA00049534"/>
    </source>
</evidence>
<dbReference type="GO" id="GO:0006543">
    <property type="term" value="P:L-glutamine catabolic process"/>
    <property type="evidence" value="ECO:0007669"/>
    <property type="project" value="TreeGrafter"/>
</dbReference>
<keyword evidence="4 6" id="KW-0378">Hydrolase</keyword>
<proteinExistence type="inferred from homology"/>
<dbReference type="Proteomes" id="UP000029558">
    <property type="component" value="Chromosome"/>
</dbReference>
<evidence type="ECO:0000256" key="2">
    <source>
        <dbReference type="ARBA" id="ARBA00011881"/>
    </source>
</evidence>
<evidence type="ECO:0000256" key="4">
    <source>
        <dbReference type="ARBA" id="ARBA00022801"/>
    </source>
</evidence>
<dbReference type="InterPro" id="IPR015868">
    <property type="entry name" value="Glutaminase"/>
</dbReference>
<feature type="binding site" evidence="6">
    <location>
        <position position="122"/>
    </location>
    <ligand>
        <name>substrate</name>
    </ligand>
</feature>
<gene>
    <name evidence="6" type="primary">glsA</name>
    <name evidence="7" type="ORF">KU39_2884</name>
</gene>
<evidence type="ECO:0000313" key="8">
    <source>
        <dbReference type="Proteomes" id="UP000029558"/>
    </source>
</evidence>
<comment type="subunit">
    <text evidence="2 6">Homotetramer.</text>
</comment>
<feature type="binding site" evidence="6">
    <location>
        <position position="266"/>
    </location>
    <ligand>
        <name>substrate</name>
    </ligand>
</feature>
<evidence type="ECO:0000256" key="6">
    <source>
        <dbReference type="HAMAP-Rule" id="MF_00313"/>
    </source>
</evidence>
<sequence length="313" mass="34748">MSELLRDEKRIQEVLDEAVIVARRCQEGKVADYIPELAQVNPDFTGVAVRLMDGRYFFAGDSDHERFSLQSVAKLVLLIGLLEEFGEEDVFSWVKVEPSGDDFSSVARLDQFGPLPSNPMLNAGAIALSNHIPGHSEEERFAWLNHWVKRLFGSQLMVNMQVFASERRTGDRNRALAYLLRSNHIITGSVEETLEYYFYLCSVEASLQQSSYLPYLLARSGCNPAGEQVISKKTAQHVNAIMATCGLYNESGTHLVRTGMPAKSGVAGYIVAVVPDSAGIAVVSPRINRKGTSVRGEIILAHIASELDWHLYR</sequence>
<dbReference type="GO" id="GO:0004359">
    <property type="term" value="F:glutaminase activity"/>
    <property type="evidence" value="ECO:0007669"/>
    <property type="project" value="UniProtKB-UniRule"/>
</dbReference>
<dbReference type="Gene3D" id="3.40.710.10">
    <property type="entry name" value="DD-peptidase/beta-lactamase superfamily"/>
    <property type="match status" value="1"/>
</dbReference>
<dbReference type="PANTHER" id="PTHR12544:SF29">
    <property type="entry name" value="GLUTAMINASE"/>
    <property type="match status" value="1"/>
</dbReference>
<dbReference type="InterPro" id="IPR012338">
    <property type="entry name" value="Beta-lactam/transpept-like"/>
</dbReference>
<protein>
    <recommendedName>
        <fullName evidence="3 6">Glutaminase</fullName>
        <ecNumber evidence="3 6">3.5.1.2</ecNumber>
    </recommendedName>
</protein>
<feature type="binding site" evidence="6">
    <location>
        <position position="248"/>
    </location>
    <ligand>
        <name>substrate</name>
    </ligand>
</feature>
<comment type="similarity">
    <text evidence="1 6">Belongs to the glutaminase family.</text>
</comment>
<dbReference type="HAMAP" id="MF_00313">
    <property type="entry name" value="Glutaminase"/>
    <property type="match status" value="1"/>
</dbReference>
<comment type="catalytic activity">
    <reaction evidence="5 6">
        <text>L-glutamine + H2O = L-glutamate + NH4(+)</text>
        <dbReference type="Rhea" id="RHEA:15889"/>
        <dbReference type="ChEBI" id="CHEBI:15377"/>
        <dbReference type="ChEBI" id="CHEBI:28938"/>
        <dbReference type="ChEBI" id="CHEBI:29985"/>
        <dbReference type="ChEBI" id="CHEBI:58359"/>
        <dbReference type="EC" id="3.5.1.2"/>
    </reaction>
</comment>
<feature type="binding site" evidence="6">
    <location>
        <position position="197"/>
    </location>
    <ligand>
        <name>substrate</name>
    </ligand>
</feature>
<name>A0A1L6TEZ0_PISSA</name>
<dbReference type="NCBIfam" id="TIGR03814">
    <property type="entry name" value="Gln_ase"/>
    <property type="match status" value="1"/>
</dbReference>
<dbReference type="SUPFAM" id="SSF56601">
    <property type="entry name" value="beta-lactamase/transpeptidase-like"/>
    <property type="match status" value="1"/>
</dbReference>
<evidence type="ECO:0000313" key="7">
    <source>
        <dbReference type="EMBL" id="ALB24059.1"/>
    </source>
</evidence>
<dbReference type="Pfam" id="PF04960">
    <property type="entry name" value="Glutaminase"/>
    <property type="match status" value="1"/>
</dbReference>
<dbReference type="EMBL" id="CP012508">
    <property type="protein sequence ID" value="ALB24059.1"/>
    <property type="molecule type" value="Genomic_DNA"/>
</dbReference>
<feature type="binding site" evidence="6">
    <location>
        <position position="173"/>
    </location>
    <ligand>
        <name>substrate</name>
    </ligand>
</feature>
<organism evidence="7 8">
    <name type="scientific">Piscirickettsia salmonis</name>
    <dbReference type="NCBI Taxonomy" id="1238"/>
    <lineage>
        <taxon>Bacteria</taxon>
        <taxon>Pseudomonadati</taxon>
        <taxon>Pseudomonadota</taxon>
        <taxon>Gammaproteobacteria</taxon>
        <taxon>Thiotrichales</taxon>
        <taxon>Piscirickettsiaceae</taxon>
        <taxon>Piscirickettsia</taxon>
    </lineage>
</organism>
<evidence type="ECO:0000256" key="1">
    <source>
        <dbReference type="ARBA" id="ARBA00011076"/>
    </source>
</evidence>
<dbReference type="OrthoDB" id="9788822at2"/>
<feature type="binding site" evidence="6">
    <location>
        <position position="166"/>
    </location>
    <ligand>
        <name>substrate</name>
    </ligand>
</feature>
<dbReference type="AlphaFoldDB" id="A0A1L6TEZ0"/>
<dbReference type="EC" id="3.5.1.2" evidence="3 6"/>
<evidence type="ECO:0000256" key="3">
    <source>
        <dbReference type="ARBA" id="ARBA00012918"/>
    </source>
</evidence>
<accession>A0A1L6TEZ0</accession>
<dbReference type="GO" id="GO:0006537">
    <property type="term" value="P:glutamate biosynthetic process"/>
    <property type="evidence" value="ECO:0007669"/>
    <property type="project" value="TreeGrafter"/>
</dbReference>